<evidence type="ECO:0000313" key="2">
    <source>
        <dbReference type="EMBL" id="MFC7615214.1"/>
    </source>
</evidence>
<proteinExistence type="predicted"/>
<protein>
    <submittedName>
        <fullName evidence="2">Uncharacterized protein</fullName>
    </submittedName>
</protein>
<name>A0ABW2TPB7_9PSEU</name>
<accession>A0ABW2TPB7</accession>
<sequence length="253" mass="28518">MQNNAWRLVHDAVIPYGKAGLDTVVHARAYESGPDDLPVVILSEFGDHRARPLSEAVGEAAAAAQAALYRRGADLRFVHHTPHGQRFHEVLFHQRLRKTVFYHRGAPPARRGRSAHWSTSAKPVTVRGVRRHVFEPPRWEQDTPWTFHGPRWRPLRAEPADDQSIPAAAPRGRWSWCCRRCWGTPRRGLARRPVPAVAHRRARRPQARRRAQRRPHGAPARVAGDRGAVLSCSIRADPFVWTGPLGAAVTPEM</sequence>
<evidence type="ECO:0000313" key="3">
    <source>
        <dbReference type="Proteomes" id="UP001596512"/>
    </source>
</evidence>
<dbReference type="EMBL" id="JBHTEY010000004">
    <property type="protein sequence ID" value="MFC7615214.1"/>
    <property type="molecule type" value="Genomic_DNA"/>
</dbReference>
<comment type="caution">
    <text evidence="2">The sequence shown here is derived from an EMBL/GenBank/DDBJ whole genome shotgun (WGS) entry which is preliminary data.</text>
</comment>
<gene>
    <name evidence="2" type="ORF">ACFQV2_18585</name>
</gene>
<feature type="region of interest" description="Disordered" evidence="1">
    <location>
        <begin position="192"/>
        <end position="224"/>
    </location>
</feature>
<feature type="compositionally biased region" description="Basic residues" evidence="1">
    <location>
        <begin position="198"/>
        <end position="216"/>
    </location>
</feature>
<reference evidence="3" key="1">
    <citation type="journal article" date="2019" name="Int. J. Syst. Evol. Microbiol.">
        <title>The Global Catalogue of Microorganisms (GCM) 10K type strain sequencing project: providing services to taxonomists for standard genome sequencing and annotation.</title>
        <authorList>
            <consortium name="The Broad Institute Genomics Platform"/>
            <consortium name="The Broad Institute Genome Sequencing Center for Infectious Disease"/>
            <person name="Wu L."/>
            <person name="Ma J."/>
        </authorList>
    </citation>
    <scope>NUCLEOTIDE SEQUENCE [LARGE SCALE GENOMIC DNA]</scope>
    <source>
        <strain evidence="3">JCM 17695</strain>
    </source>
</reference>
<dbReference type="Proteomes" id="UP001596512">
    <property type="component" value="Unassembled WGS sequence"/>
</dbReference>
<evidence type="ECO:0000256" key="1">
    <source>
        <dbReference type="SAM" id="MobiDB-lite"/>
    </source>
</evidence>
<organism evidence="2 3">
    <name type="scientific">Actinokineospora soli</name>
    <dbReference type="NCBI Taxonomy" id="1048753"/>
    <lineage>
        <taxon>Bacteria</taxon>
        <taxon>Bacillati</taxon>
        <taxon>Actinomycetota</taxon>
        <taxon>Actinomycetes</taxon>
        <taxon>Pseudonocardiales</taxon>
        <taxon>Pseudonocardiaceae</taxon>
        <taxon>Actinokineospora</taxon>
    </lineage>
</organism>
<keyword evidence="3" id="KW-1185">Reference proteome</keyword>